<sequence>MTLFALIEAQLQSTAAYEQSDASALLFDHWYDLAKAYAANFGPDTVPQMLHETRHALAIALTTYSPDRLRDPSTDMYAVRELFRHAQKIFEILRTKVKFTALLDPLVAEEDARNVLCAWLIDVGVPALEAIGLSETSPPNVRVDALETLEELVRTWAILSVHVDWADAFTGDLGLCLQTTALVHVLASISTDASVRDAALSVVLVLAPLAEPGSVASTLARVARDATALLPLWRLDVLGQKSALDVLVTRMRVGNVDQTPLRVAFCLALMESLYEALLNQKTSRVDALDAAAHVTAIVRVFGTALSTFQRVPTEGSRRMLPDVFLQTVELVLLESPSDELLQFALDADEYSLLCVVVRSSHAFAEAAWTNLLLPYARSELAKLPLQGVSGSQRDQEVVNLIREACRLYYLNIDRVPSAALGKNVFFSVTQAIRHGYYETERFTELLALVMHRHFLLGHLQVYQWLPMLLLPTVASNLKTSRALAEALWICLGLETSSFGCENAIMSGETSKEVASTFCVILARLRTEPADTFWRDICLHFGAFLGQHHDAMRELLGSIDAELKENEARGCIAVDRVVSLSELLHAMSMRLETADDAFRLFQCGLRVVQMGVGQPTALAMDSTMTNAVEKLGHIKLDDTTLTAFESALTCCAVQTRTALAHLVPQLCLEDVNAIVRQQALRHLLPREDLIKAHGITLVRSLYWIHKPIYQSVDVSSQLCLDQLSLSLEACPVLVVLARVSPLYISDVLLKLLSAADLHAMNDPLSESRFIEAHLDAVAVTGPRNALVRFALSKDGLPTLPLLVRLSAQWHQLIMDMVATGLLREESMLLLPQLYPRLERLLSKTATRFQCTGKGREVLSDAMTTEDAAHQVHFWNQLHQLIATEFERGDAMKALRMASTMKTWYPDDYSRLGTKAFVTDTVFPQLQRTAFPQCFDAPTLEAFAIYFRAMHEVKLLFPDESEKHLDISAQIDALARAKLLDVVRTSGVAAAKTWINVYGLHDLLPMLADVHESDGPSTPLLALRVPWAATAVNVMDGELKASSLDAIILSTDKML</sequence>
<dbReference type="Proteomes" id="UP000030762">
    <property type="component" value="Unassembled WGS sequence"/>
</dbReference>
<name>T0PYH6_SAPDV</name>
<organism evidence="1 2">
    <name type="scientific">Saprolegnia diclina (strain VS20)</name>
    <dbReference type="NCBI Taxonomy" id="1156394"/>
    <lineage>
        <taxon>Eukaryota</taxon>
        <taxon>Sar</taxon>
        <taxon>Stramenopiles</taxon>
        <taxon>Oomycota</taxon>
        <taxon>Saprolegniomycetes</taxon>
        <taxon>Saprolegniales</taxon>
        <taxon>Saprolegniaceae</taxon>
        <taxon>Saprolegnia</taxon>
    </lineage>
</organism>
<dbReference type="VEuPathDB" id="FungiDB:SDRG_16069"/>
<dbReference type="InParanoid" id="T0PYH6"/>
<evidence type="ECO:0000313" key="2">
    <source>
        <dbReference type="Proteomes" id="UP000030762"/>
    </source>
</evidence>
<evidence type="ECO:0000313" key="1">
    <source>
        <dbReference type="EMBL" id="EQC26120.1"/>
    </source>
</evidence>
<dbReference type="RefSeq" id="XP_008620487.1">
    <property type="nucleotide sequence ID" value="XM_008622265.1"/>
</dbReference>
<gene>
    <name evidence="1" type="ORF">SDRG_16069</name>
</gene>
<dbReference type="AlphaFoldDB" id="T0PYH6"/>
<keyword evidence="2" id="KW-1185">Reference proteome</keyword>
<dbReference type="eggNOG" id="ENOG502SQV2">
    <property type="taxonomic scope" value="Eukaryota"/>
</dbReference>
<dbReference type="GeneID" id="19956796"/>
<proteinExistence type="predicted"/>
<dbReference type="OrthoDB" id="19660at2759"/>
<dbReference type="EMBL" id="JH767242">
    <property type="protein sequence ID" value="EQC26120.1"/>
    <property type="molecule type" value="Genomic_DNA"/>
</dbReference>
<protein>
    <submittedName>
        <fullName evidence="1">Uncharacterized protein</fullName>
    </submittedName>
</protein>
<dbReference type="OMA" id="FCVILAR"/>
<reference evidence="1 2" key="1">
    <citation type="submission" date="2012-04" db="EMBL/GenBank/DDBJ databases">
        <title>The Genome Sequence of Saprolegnia declina VS20.</title>
        <authorList>
            <consortium name="The Broad Institute Genome Sequencing Platform"/>
            <person name="Russ C."/>
            <person name="Nusbaum C."/>
            <person name="Tyler B."/>
            <person name="van West P."/>
            <person name="Dieguez-Uribeondo J."/>
            <person name="de Bruijn I."/>
            <person name="Tripathy S."/>
            <person name="Jiang R."/>
            <person name="Young S.K."/>
            <person name="Zeng Q."/>
            <person name="Gargeya S."/>
            <person name="Fitzgerald M."/>
            <person name="Haas B."/>
            <person name="Abouelleil A."/>
            <person name="Alvarado L."/>
            <person name="Arachchi H.M."/>
            <person name="Berlin A."/>
            <person name="Chapman S.B."/>
            <person name="Goldberg J."/>
            <person name="Griggs A."/>
            <person name="Gujja S."/>
            <person name="Hansen M."/>
            <person name="Howarth C."/>
            <person name="Imamovic A."/>
            <person name="Larimer J."/>
            <person name="McCowen C."/>
            <person name="Montmayeur A."/>
            <person name="Murphy C."/>
            <person name="Neiman D."/>
            <person name="Pearson M."/>
            <person name="Priest M."/>
            <person name="Roberts A."/>
            <person name="Saif S."/>
            <person name="Shea T."/>
            <person name="Sisk P."/>
            <person name="Sykes S."/>
            <person name="Wortman J."/>
            <person name="Nusbaum C."/>
            <person name="Birren B."/>
        </authorList>
    </citation>
    <scope>NUCLEOTIDE SEQUENCE [LARGE SCALE GENOMIC DNA]</scope>
    <source>
        <strain evidence="1 2">VS20</strain>
    </source>
</reference>
<accession>T0PYH6</accession>